<evidence type="ECO:0000313" key="2">
    <source>
        <dbReference type="EMBL" id="KAE9203144.1"/>
    </source>
</evidence>
<comment type="caution">
    <text evidence="2">The sequence shown here is derived from an EMBL/GenBank/DDBJ whole genome shotgun (WGS) entry which is preliminary data.</text>
</comment>
<name>A0A6G0ND53_9STRA</name>
<dbReference type="EMBL" id="QXGC01001430">
    <property type="protein sequence ID" value="KAE9203144.1"/>
    <property type="molecule type" value="Genomic_DNA"/>
</dbReference>
<feature type="region of interest" description="Disordered" evidence="1">
    <location>
        <begin position="24"/>
        <end position="86"/>
    </location>
</feature>
<sequence>MCLEYSSSERPKKTNKLALSEALIGTKSLQSKPTPRKVKTSKTSSKHEAEDGGATRTSKLHRRKSPGAVKGATESPSYPRHTSQSGGYQLCALQRMFC</sequence>
<reference evidence="2 3" key="1">
    <citation type="submission" date="2018-09" db="EMBL/GenBank/DDBJ databases">
        <title>Genomic investigation of the strawberry pathogen Phytophthora fragariae indicates pathogenicity is determined by transcriptional variation in three key races.</title>
        <authorList>
            <person name="Adams T.M."/>
            <person name="Armitage A.D."/>
            <person name="Sobczyk M.K."/>
            <person name="Bates H.J."/>
            <person name="Dunwell J.M."/>
            <person name="Nellist C.F."/>
            <person name="Harrison R.J."/>
        </authorList>
    </citation>
    <scope>NUCLEOTIDE SEQUENCE [LARGE SCALE GENOMIC DNA]</scope>
    <source>
        <strain evidence="2 3">BC-23</strain>
    </source>
</reference>
<feature type="compositionally biased region" description="Polar residues" evidence="1">
    <location>
        <begin position="74"/>
        <end position="86"/>
    </location>
</feature>
<evidence type="ECO:0000313" key="3">
    <source>
        <dbReference type="Proteomes" id="UP000476176"/>
    </source>
</evidence>
<dbReference type="AlphaFoldDB" id="A0A6G0ND53"/>
<dbReference type="Proteomes" id="UP000476176">
    <property type="component" value="Unassembled WGS sequence"/>
</dbReference>
<proteinExistence type="predicted"/>
<evidence type="ECO:0000256" key="1">
    <source>
        <dbReference type="SAM" id="MobiDB-lite"/>
    </source>
</evidence>
<accession>A0A6G0ND53</accession>
<organism evidence="2 3">
    <name type="scientific">Phytophthora fragariae</name>
    <dbReference type="NCBI Taxonomy" id="53985"/>
    <lineage>
        <taxon>Eukaryota</taxon>
        <taxon>Sar</taxon>
        <taxon>Stramenopiles</taxon>
        <taxon>Oomycota</taxon>
        <taxon>Peronosporomycetes</taxon>
        <taxon>Peronosporales</taxon>
        <taxon>Peronosporaceae</taxon>
        <taxon>Phytophthora</taxon>
    </lineage>
</organism>
<protein>
    <submittedName>
        <fullName evidence="2">Uncharacterized protein</fullName>
    </submittedName>
</protein>
<gene>
    <name evidence="2" type="ORF">PF004_g18216</name>
</gene>